<gene>
    <name evidence="10" type="primary">murG</name>
    <name evidence="13" type="ORF">QE382_004054</name>
</gene>
<evidence type="ECO:0000256" key="9">
    <source>
        <dbReference type="ARBA" id="ARBA00023316"/>
    </source>
</evidence>
<evidence type="ECO:0000259" key="12">
    <source>
        <dbReference type="Pfam" id="PF04101"/>
    </source>
</evidence>
<keyword evidence="2 10" id="KW-0132">Cell division</keyword>
<dbReference type="Pfam" id="PF03033">
    <property type="entry name" value="Glyco_transf_28"/>
    <property type="match status" value="1"/>
</dbReference>
<dbReference type="InterPro" id="IPR007235">
    <property type="entry name" value="Glyco_trans_28_C"/>
</dbReference>
<evidence type="ECO:0000256" key="7">
    <source>
        <dbReference type="ARBA" id="ARBA00023136"/>
    </source>
</evidence>
<keyword evidence="4 10" id="KW-0808">Transferase</keyword>
<keyword evidence="9 10" id="KW-0961">Cell wall biogenesis/degradation</keyword>
<keyword evidence="7 10" id="KW-0472">Membrane</keyword>
<dbReference type="Pfam" id="PF04101">
    <property type="entry name" value="Glyco_tran_28_C"/>
    <property type="match status" value="1"/>
</dbReference>
<keyword evidence="3 10" id="KW-0328">Glycosyltransferase</keyword>
<dbReference type="SUPFAM" id="SSF53756">
    <property type="entry name" value="UDP-Glycosyltransferase/glycogen phosphorylase"/>
    <property type="match status" value="1"/>
</dbReference>
<feature type="domain" description="Glycosyltransferase family 28 N-terminal" evidence="11">
    <location>
        <begin position="5"/>
        <end position="143"/>
    </location>
</feature>
<feature type="binding site" evidence="10">
    <location>
        <position position="126"/>
    </location>
    <ligand>
        <name>UDP-N-acetyl-alpha-D-glucosamine</name>
        <dbReference type="ChEBI" id="CHEBI:57705"/>
    </ligand>
</feature>
<comment type="similarity">
    <text evidence="10">Belongs to the glycosyltransferase 28 family. MurG subfamily.</text>
</comment>
<comment type="caution">
    <text evidence="10">Lacks conserved residue(s) required for the propagation of feature annotation.</text>
</comment>
<evidence type="ECO:0000256" key="2">
    <source>
        <dbReference type="ARBA" id="ARBA00022618"/>
    </source>
</evidence>
<evidence type="ECO:0000313" key="13">
    <source>
        <dbReference type="EMBL" id="MDQ1152070.1"/>
    </source>
</evidence>
<keyword evidence="6 10" id="KW-0573">Peptidoglycan synthesis</keyword>
<accession>A0ABU0UB34</accession>
<evidence type="ECO:0000313" key="14">
    <source>
        <dbReference type="Proteomes" id="UP001244640"/>
    </source>
</evidence>
<evidence type="ECO:0000256" key="4">
    <source>
        <dbReference type="ARBA" id="ARBA00022679"/>
    </source>
</evidence>
<dbReference type="InterPro" id="IPR004276">
    <property type="entry name" value="GlycoTrans_28_N"/>
</dbReference>
<dbReference type="PANTHER" id="PTHR21015">
    <property type="entry name" value="UDP-N-ACETYLGLUCOSAMINE--N-ACETYLMURAMYL-(PENTAPEPTIDE) PYROPHOSPHORYL-UNDECAPRENOL N-ACETYLGLUCOSAMINE TRANSFERASE 1"/>
    <property type="match status" value="1"/>
</dbReference>
<comment type="caution">
    <text evidence="13">The sequence shown here is derived from an EMBL/GenBank/DDBJ whole genome shotgun (WGS) entry which is preliminary data.</text>
</comment>
<dbReference type="InterPro" id="IPR006009">
    <property type="entry name" value="GlcNAc_MurG"/>
</dbReference>
<keyword evidence="8 10" id="KW-0131">Cell cycle</keyword>
<comment type="function">
    <text evidence="10">Cell wall formation. Catalyzes the transfer of a GlcNAc subunit on undecaprenyl-pyrophosphoryl-MurNAc-pentapeptide (lipid intermediate I) to form undecaprenyl-pyrophosphoryl-MurNAc-(pentapeptide)GlcNAc (lipid intermediate II).</text>
</comment>
<evidence type="ECO:0000256" key="10">
    <source>
        <dbReference type="HAMAP-Rule" id="MF_00033"/>
    </source>
</evidence>
<dbReference type="CDD" id="cd03785">
    <property type="entry name" value="GT28_MurG"/>
    <property type="match status" value="1"/>
</dbReference>
<sequence length="367" mass="39426">MAIRVIISGGGTGGHIFPAISIANALKAMDPANEILFVGANGRMEMDKVPAAGYQIIGLDIQGINRKQLWKNIFLPFKLMKSLNMAKSVIKDFRPDVAVGVGGFASGPLLMMANKLGVPTVVQEQNSYAGVTNKKVGAKAAKICVAYEGMEQFFPAEKVLLTGNPIRRESIAIAGKREEALTFFGLDQHKKTILVIGGSLGAKTLNESVLAYLNELKGEDVQVIWQCGSFYVEKLQAELAGKLPVNIKMLAFLQRMDYAYAAADLIISRAGAGTISELCVVGKPVILVPSPNVAEDHQTKNAMALVNKDAALLVKDSDAKKDLVPAALNLLKDAAHIAQLSENIKKLGKLNADVEIAEEVYKLVNKK</sequence>
<reference evidence="13 14" key="1">
    <citation type="submission" date="2023-07" db="EMBL/GenBank/DDBJ databases">
        <title>Functional and genomic diversity of the sorghum phyllosphere microbiome.</title>
        <authorList>
            <person name="Shade A."/>
        </authorList>
    </citation>
    <scope>NUCLEOTIDE SEQUENCE [LARGE SCALE GENOMIC DNA]</scope>
    <source>
        <strain evidence="13 14">SORGH_AS_0892</strain>
    </source>
</reference>
<dbReference type="Gene3D" id="3.40.50.2000">
    <property type="entry name" value="Glycogen Phosphorylase B"/>
    <property type="match status" value="2"/>
</dbReference>
<name>A0ABU0UB34_9SPHI</name>
<dbReference type="GO" id="GO:0016757">
    <property type="term" value="F:glycosyltransferase activity"/>
    <property type="evidence" value="ECO:0007669"/>
    <property type="project" value="UniProtKB-KW"/>
</dbReference>
<evidence type="ECO:0000256" key="3">
    <source>
        <dbReference type="ARBA" id="ARBA00022676"/>
    </source>
</evidence>
<organism evidence="13 14">
    <name type="scientific">Sphingobacterium zeae</name>
    <dbReference type="NCBI Taxonomy" id="1776859"/>
    <lineage>
        <taxon>Bacteria</taxon>
        <taxon>Pseudomonadati</taxon>
        <taxon>Bacteroidota</taxon>
        <taxon>Sphingobacteriia</taxon>
        <taxon>Sphingobacteriales</taxon>
        <taxon>Sphingobacteriaceae</taxon>
        <taxon>Sphingobacterium</taxon>
    </lineage>
</organism>
<evidence type="ECO:0000256" key="8">
    <source>
        <dbReference type="ARBA" id="ARBA00023306"/>
    </source>
</evidence>
<keyword evidence="14" id="KW-1185">Reference proteome</keyword>
<feature type="binding site" evidence="10">
    <location>
        <begin position="12"/>
        <end position="14"/>
    </location>
    <ligand>
        <name>UDP-N-acetyl-alpha-D-glucosamine</name>
        <dbReference type="ChEBI" id="CHEBI:57705"/>
    </ligand>
</feature>
<dbReference type="RefSeq" id="WP_307187443.1">
    <property type="nucleotide sequence ID" value="NZ_JAUTBA010000001.1"/>
</dbReference>
<comment type="catalytic activity">
    <reaction evidence="10">
        <text>di-trans,octa-cis-undecaprenyl diphospho-N-acetyl-alpha-D-muramoyl-L-alanyl-D-glutamyl-meso-2,6-diaminopimeloyl-D-alanyl-D-alanine + UDP-N-acetyl-alpha-D-glucosamine = di-trans,octa-cis-undecaprenyl diphospho-[N-acetyl-alpha-D-glucosaminyl-(1-&gt;4)]-N-acetyl-alpha-D-muramoyl-L-alanyl-D-glutamyl-meso-2,6-diaminopimeloyl-D-alanyl-D-alanine + UDP + H(+)</text>
        <dbReference type="Rhea" id="RHEA:31227"/>
        <dbReference type="ChEBI" id="CHEBI:15378"/>
        <dbReference type="ChEBI" id="CHEBI:57705"/>
        <dbReference type="ChEBI" id="CHEBI:58223"/>
        <dbReference type="ChEBI" id="CHEBI:61387"/>
        <dbReference type="ChEBI" id="CHEBI:61388"/>
        <dbReference type="EC" id="2.4.1.227"/>
    </reaction>
</comment>
<dbReference type="EC" id="2.4.1.227" evidence="10"/>
<feature type="domain" description="Glycosyl transferase family 28 C-terminal" evidence="12">
    <location>
        <begin position="192"/>
        <end position="345"/>
    </location>
</feature>
<keyword evidence="5 10" id="KW-0133">Cell shape</keyword>
<keyword evidence="1 10" id="KW-1003">Cell membrane</keyword>
<comment type="pathway">
    <text evidence="10">Cell wall biogenesis; peptidoglycan biosynthesis.</text>
</comment>
<dbReference type="HAMAP" id="MF_00033">
    <property type="entry name" value="MurG"/>
    <property type="match status" value="1"/>
</dbReference>
<comment type="subcellular location">
    <subcellularLocation>
        <location evidence="10">Cell membrane</location>
        <topology evidence="10">Peripheral membrane protein</topology>
        <orientation evidence="10">Cytoplasmic side</orientation>
    </subcellularLocation>
</comment>
<evidence type="ECO:0000256" key="6">
    <source>
        <dbReference type="ARBA" id="ARBA00022984"/>
    </source>
</evidence>
<evidence type="ECO:0000256" key="1">
    <source>
        <dbReference type="ARBA" id="ARBA00022475"/>
    </source>
</evidence>
<dbReference type="NCBIfam" id="TIGR01133">
    <property type="entry name" value="murG"/>
    <property type="match status" value="1"/>
</dbReference>
<feature type="binding site" evidence="10">
    <location>
        <position position="199"/>
    </location>
    <ligand>
        <name>UDP-N-acetyl-alpha-D-glucosamine</name>
        <dbReference type="ChEBI" id="CHEBI:57705"/>
    </ligand>
</feature>
<protein>
    <recommendedName>
        <fullName evidence="10">UDP-N-acetylglucosamine--N-acetylmuramyl-(pentapeptide) pyrophosphoryl-undecaprenol N-acetylglucosamine transferase</fullName>
        <ecNumber evidence="10">2.4.1.227</ecNumber>
    </recommendedName>
    <alternativeName>
        <fullName evidence="10">Undecaprenyl-PP-MurNAc-pentapeptide-UDPGlcNAc GlcNAc transferase</fullName>
    </alternativeName>
</protein>
<evidence type="ECO:0000256" key="5">
    <source>
        <dbReference type="ARBA" id="ARBA00022960"/>
    </source>
</evidence>
<evidence type="ECO:0000259" key="11">
    <source>
        <dbReference type="Pfam" id="PF03033"/>
    </source>
</evidence>
<proteinExistence type="inferred from homology"/>
<dbReference type="EMBL" id="JAUTBA010000001">
    <property type="protein sequence ID" value="MDQ1152070.1"/>
    <property type="molecule type" value="Genomic_DNA"/>
</dbReference>
<dbReference type="Proteomes" id="UP001244640">
    <property type="component" value="Unassembled WGS sequence"/>
</dbReference>
<feature type="binding site" evidence="10">
    <location>
        <position position="298"/>
    </location>
    <ligand>
        <name>UDP-N-acetyl-alpha-D-glucosamine</name>
        <dbReference type="ChEBI" id="CHEBI:57705"/>
    </ligand>
</feature>
<feature type="binding site" evidence="10">
    <location>
        <position position="167"/>
    </location>
    <ligand>
        <name>UDP-N-acetyl-alpha-D-glucosamine</name>
        <dbReference type="ChEBI" id="CHEBI:57705"/>
    </ligand>
</feature>
<dbReference type="PANTHER" id="PTHR21015:SF22">
    <property type="entry name" value="GLYCOSYLTRANSFERASE"/>
    <property type="match status" value="1"/>
</dbReference>